<dbReference type="FunFam" id="3.80.10.10:FF:000275">
    <property type="entry name" value="Leucine-rich repeat receptor-like protein kinase"/>
    <property type="match status" value="1"/>
</dbReference>
<dbReference type="PROSITE" id="PS00108">
    <property type="entry name" value="PROTEIN_KINASE_ST"/>
    <property type="match status" value="1"/>
</dbReference>
<evidence type="ECO:0000256" key="17">
    <source>
        <dbReference type="ARBA" id="ARBA00023180"/>
    </source>
</evidence>
<sequence>MLLYTFLSALFLLPVLVLSKDPAFTDDILGLIVFKADIIDTESKLKSWSEDDAENPPCKWKGIKCDSQSNRVTEVVLDNLSLSGHIGGRGLLKLQFLRVLSLSSNSFTGNINPFLAQIPTLSLIDLSQNNLSGSIPNEFFTQCGSLRVVSFAMNNLTGQIPATLSTCSTLERVNMSSNRFSGQLPNEPWYLFSLKSFDVSNNLLEGPIPKGLENLQALTSLRMNRNNFNGQLPENIGNCRLLESLDLSDNALTGRLPDSMQKLGSCVYLNLSRNMLIGKVPDWIGYMKGTEILDLSGNVFSGRIPDSIGKLQFLKEVNLSNNRLTGSLPGSLMNCSHLVVLDVSKNRFNGNLPPWIFQSGLISMFLSGNRFSGSMKPSTLTASYQTLEVLDLSSNALSGEIPSSIGNFSQLRILNVSKNSFFGGIPKTLFGKLKLARVLDMGHNLLNGSIPSEIEHAALLQELRLEGNLLTGVIPTEIQNCISLTSLILSKNKLTGEIPSVIAKLTNLQIVDLSLNNFSGTIPKELTNLSRLVSFNISHNRLEGELPVGAFFNHIPLSAVVENPSLCGSLFNHSCPSDHSKPIVFDVNSTIQNHNATSLARNHKRNMLSVSSLFAIGAAVVIALGVVTISIVNLLVPSSSRQDADVAFLGMDELSNSNGGTEEANYGKLIMFSIDADFGSWTEPVLNKDSELGRGGFGSVYRTELKDGLCVAIKKLNVSSLIKCQEDFEREVKTLGKVKHPNLVVIEGYYWTPTLQLIINEYVSGGSLYKHLHEENPEGVLSWMQRLKIILGVAKGLAHLHGMNMIHYDIKSTNVLIDGSGDPKIGDFGLARLLPVVDRYTLSSKIQSALGYMGPEFGCQTVRITEKCDVYGFGVLILEVVSGKKPVEYMEDDVIVLCDYVKGALEHGKVEECVDKRLEGVFSMEEVVSVIKLGLICASQVPSNRPDMEEVIRILELIQSSSTESRDDDLGCI</sequence>
<evidence type="ECO:0000256" key="5">
    <source>
        <dbReference type="ARBA" id="ARBA00022527"/>
    </source>
</evidence>
<dbReference type="SUPFAM" id="SSF52058">
    <property type="entry name" value="L domain-like"/>
    <property type="match status" value="2"/>
</dbReference>
<evidence type="ECO:0000256" key="8">
    <source>
        <dbReference type="ARBA" id="ARBA00022692"/>
    </source>
</evidence>
<dbReference type="Pfam" id="PF07714">
    <property type="entry name" value="PK_Tyr_Ser-Thr"/>
    <property type="match status" value="1"/>
</dbReference>
<dbReference type="GO" id="GO:0033612">
    <property type="term" value="F:receptor serine/threonine kinase binding"/>
    <property type="evidence" value="ECO:0007669"/>
    <property type="project" value="TreeGrafter"/>
</dbReference>
<dbReference type="SMART" id="SM00369">
    <property type="entry name" value="LRR_TYP"/>
    <property type="match status" value="6"/>
</dbReference>
<dbReference type="Pfam" id="PF00560">
    <property type="entry name" value="LRR_1"/>
    <property type="match status" value="9"/>
</dbReference>
<dbReference type="InterPro" id="IPR000719">
    <property type="entry name" value="Prot_kinase_dom"/>
</dbReference>
<comment type="subcellular location">
    <subcellularLocation>
        <location evidence="1">Cell membrane</location>
        <topology evidence="1">Single-pass type I membrane protein</topology>
    </subcellularLocation>
</comment>
<protein>
    <recommendedName>
        <fullName evidence="21">Protein kinase domain-containing protein</fullName>
    </recommendedName>
</protein>
<dbReference type="GO" id="GO:0004674">
    <property type="term" value="F:protein serine/threonine kinase activity"/>
    <property type="evidence" value="ECO:0007669"/>
    <property type="project" value="UniProtKB-KW"/>
</dbReference>
<dbReference type="InterPro" id="IPR001611">
    <property type="entry name" value="Leu-rich_rpt"/>
</dbReference>
<dbReference type="Proteomes" id="UP001152523">
    <property type="component" value="Unassembled WGS sequence"/>
</dbReference>
<dbReference type="CDD" id="cd14066">
    <property type="entry name" value="STKc_IRAK"/>
    <property type="match status" value="1"/>
</dbReference>
<accession>A0AAV0DJP2</accession>
<dbReference type="InterPro" id="IPR003591">
    <property type="entry name" value="Leu-rich_rpt_typical-subtyp"/>
</dbReference>
<evidence type="ECO:0000256" key="2">
    <source>
        <dbReference type="ARBA" id="ARBA00008684"/>
    </source>
</evidence>
<reference evidence="22" key="1">
    <citation type="submission" date="2022-07" db="EMBL/GenBank/DDBJ databases">
        <authorList>
            <person name="Macas J."/>
            <person name="Novak P."/>
            <person name="Neumann P."/>
        </authorList>
    </citation>
    <scope>NUCLEOTIDE SEQUENCE</scope>
</reference>
<evidence type="ECO:0000256" key="10">
    <source>
        <dbReference type="ARBA" id="ARBA00022737"/>
    </source>
</evidence>
<name>A0AAV0DJP2_9ASTE</name>
<comment type="similarity">
    <text evidence="3">Belongs to the RLP family.</text>
</comment>
<dbReference type="Pfam" id="PF08263">
    <property type="entry name" value="LRRNT_2"/>
    <property type="match status" value="1"/>
</dbReference>
<dbReference type="Gene3D" id="1.10.510.10">
    <property type="entry name" value="Transferase(Phosphotransferase) domain 1"/>
    <property type="match status" value="1"/>
</dbReference>
<feature type="transmembrane region" description="Helical" evidence="19">
    <location>
        <begin position="613"/>
        <end position="636"/>
    </location>
</feature>
<dbReference type="GO" id="GO:0005524">
    <property type="term" value="F:ATP binding"/>
    <property type="evidence" value="ECO:0007669"/>
    <property type="project" value="UniProtKB-UniRule"/>
</dbReference>
<evidence type="ECO:0000256" key="1">
    <source>
        <dbReference type="ARBA" id="ARBA00004251"/>
    </source>
</evidence>
<dbReference type="PROSITE" id="PS50011">
    <property type="entry name" value="PROTEIN_KINASE_DOM"/>
    <property type="match status" value="1"/>
</dbReference>
<comment type="similarity">
    <text evidence="2">Belongs to the protein kinase superfamily. Ser/Thr protein kinase family.</text>
</comment>
<keyword evidence="15 19" id="KW-0472">Membrane</keyword>
<dbReference type="InterPro" id="IPR050647">
    <property type="entry name" value="Plant_LRR-RLKs"/>
</dbReference>
<keyword evidence="16" id="KW-0675">Receptor</keyword>
<dbReference type="InterPro" id="IPR032675">
    <property type="entry name" value="LRR_dom_sf"/>
</dbReference>
<evidence type="ECO:0000256" key="9">
    <source>
        <dbReference type="ARBA" id="ARBA00022729"/>
    </source>
</evidence>
<dbReference type="PROSITE" id="PS00107">
    <property type="entry name" value="PROTEIN_KINASE_ATP"/>
    <property type="match status" value="1"/>
</dbReference>
<dbReference type="Gene3D" id="3.80.10.10">
    <property type="entry name" value="Ribonuclease Inhibitor"/>
    <property type="match status" value="3"/>
</dbReference>
<evidence type="ECO:0000313" key="22">
    <source>
        <dbReference type="EMBL" id="CAH9101197.1"/>
    </source>
</evidence>
<dbReference type="PANTHER" id="PTHR48056">
    <property type="entry name" value="LRR RECEPTOR-LIKE SERINE/THREONINE-PROTEIN KINASE-RELATED"/>
    <property type="match status" value="1"/>
</dbReference>
<dbReference type="InterPro" id="IPR008271">
    <property type="entry name" value="Ser/Thr_kinase_AS"/>
</dbReference>
<keyword evidence="8 19" id="KW-0812">Transmembrane</keyword>
<dbReference type="SUPFAM" id="SSF56112">
    <property type="entry name" value="Protein kinase-like (PK-like)"/>
    <property type="match status" value="1"/>
</dbReference>
<dbReference type="PANTHER" id="PTHR48056:SF82">
    <property type="entry name" value="LRR RECEPTOR-LIKE SERINE_THREONINE-PROTEIN KINASE IRK-RELATED"/>
    <property type="match status" value="1"/>
</dbReference>
<evidence type="ECO:0000256" key="6">
    <source>
        <dbReference type="ARBA" id="ARBA00022614"/>
    </source>
</evidence>
<feature type="domain" description="Protein kinase" evidence="21">
    <location>
        <begin position="686"/>
        <end position="958"/>
    </location>
</feature>
<dbReference type="FunFam" id="3.30.200.20:FF:000295">
    <property type="entry name" value="probable LRR receptor-like serine/threonine-protein kinase IRK"/>
    <property type="match status" value="1"/>
</dbReference>
<dbReference type="InterPro" id="IPR001245">
    <property type="entry name" value="Ser-Thr/Tyr_kinase_cat_dom"/>
</dbReference>
<keyword evidence="11 18" id="KW-0547">Nucleotide-binding</keyword>
<evidence type="ECO:0000256" key="14">
    <source>
        <dbReference type="ARBA" id="ARBA00022989"/>
    </source>
</evidence>
<evidence type="ECO:0000313" key="23">
    <source>
        <dbReference type="Proteomes" id="UP001152523"/>
    </source>
</evidence>
<dbReference type="FunFam" id="1.10.510.10:FF:000267">
    <property type="entry name" value="probable LRR receptor-like serine/threonine-protein kinase IRK"/>
    <property type="match status" value="1"/>
</dbReference>
<dbReference type="Gene3D" id="3.30.200.20">
    <property type="entry name" value="Phosphorylase Kinase, domain 1"/>
    <property type="match status" value="1"/>
</dbReference>
<keyword evidence="6" id="KW-0433">Leucine-rich repeat</keyword>
<evidence type="ECO:0000259" key="21">
    <source>
        <dbReference type="PROSITE" id="PS50011"/>
    </source>
</evidence>
<keyword evidence="5" id="KW-0723">Serine/threonine-protein kinase</keyword>
<evidence type="ECO:0000256" key="18">
    <source>
        <dbReference type="PROSITE-ProRule" id="PRU10141"/>
    </source>
</evidence>
<feature type="binding site" evidence="18">
    <location>
        <position position="715"/>
    </location>
    <ligand>
        <name>ATP</name>
        <dbReference type="ChEBI" id="CHEBI:30616"/>
    </ligand>
</feature>
<evidence type="ECO:0000256" key="7">
    <source>
        <dbReference type="ARBA" id="ARBA00022679"/>
    </source>
</evidence>
<keyword evidence="17" id="KW-0325">Glycoprotein</keyword>
<feature type="chain" id="PRO_5043370330" description="Protein kinase domain-containing protein" evidence="20">
    <location>
        <begin position="20"/>
        <end position="973"/>
    </location>
</feature>
<keyword evidence="10" id="KW-0677">Repeat</keyword>
<feature type="signal peptide" evidence="20">
    <location>
        <begin position="1"/>
        <end position="19"/>
    </location>
</feature>
<dbReference type="FunFam" id="3.80.10.10:FF:000402">
    <property type="entry name" value="Putative LRR receptor-like serine/threonine-protein kinase IRK"/>
    <property type="match status" value="1"/>
</dbReference>
<keyword evidence="23" id="KW-1185">Reference proteome</keyword>
<evidence type="ECO:0000256" key="3">
    <source>
        <dbReference type="ARBA" id="ARBA00009592"/>
    </source>
</evidence>
<keyword evidence="12" id="KW-0418">Kinase</keyword>
<keyword evidence="7" id="KW-0808">Transferase</keyword>
<dbReference type="GO" id="GO:0051707">
    <property type="term" value="P:response to other organism"/>
    <property type="evidence" value="ECO:0007669"/>
    <property type="project" value="UniProtKB-ARBA"/>
</dbReference>
<dbReference type="GO" id="GO:0006952">
    <property type="term" value="P:defense response"/>
    <property type="evidence" value="ECO:0007669"/>
    <property type="project" value="UniProtKB-ARBA"/>
</dbReference>
<keyword evidence="13 18" id="KW-0067">ATP-binding</keyword>
<evidence type="ECO:0000256" key="15">
    <source>
        <dbReference type="ARBA" id="ARBA00023136"/>
    </source>
</evidence>
<gene>
    <name evidence="22" type="ORF">CEPIT_LOCUS15554</name>
</gene>
<dbReference type="EMBL" id="CAMAPF010000109">
    <property type="protein sequence ID" value="CAH9101197.1"/>
    <property type="molecule type" value="Genomic_DNA"/>
</dbReference>
<keyword evidence="9 20" id="KW-0732">Signal</keyword>
<dbReference type="GO" id="GO:0005886">
    <property type="term" value="C:plasma membrane"/>
    <property type="evidence" value="ECO:0007669"/>
    <property type="project" value="UniProtKB-SubCell"/>
</dbReference>
<proteinExistence type="inferred from homology"/>
<dbReference type="Pfam" id="PF13855">
    <property type="entry name" value="LRR_8"/>
    <property type="match status" value="2"/>
</dbReference>
<dbReference type="InterPro" id="IPR011009">
    <property type="entry name" value="Kinase-like_dom_sf"/>
</dbReference>
<evidence type="ECO:0000256" key="4">
    <source>
        <dbReference type="ARBA" id="ARBA00022475"/>
    </source>
</evidence>
<evidence type="ECO:0000256" key="19">
    <source>
        <dbReference type="SAM" id="Phobius"/>
    </source>
</evidence>
<dbReference type="SMART" id="SM00220">
    <property type="entry name" value="S_TKc"/>
    <property type="match status" value="1"/>
</dbReference>
<organism evidence="22 23">
    <name type="scientific">Cuscuta epithymum</name>
    <dbReference type="NCBI Taxonomy" id="186058"/>
    <lineage>
        <taxon>Eukaryota</taxon>
        <taxon>Viridiplantae</taxon>
        <taxon>Streptophyta</taxon>
        <taxon>Embryophyta</taxon>
        <taxon>Tracheophyta</taxon>
        <taxon>Spermatophyta</taxon>
        <taxon>Magnoliopsida</taxon>
        <taxon>eudicotyledons</taxon>
        <taxon>Gunneridae</taxon>
        <taxon>Pentapetalae</taxon>
        <taxon>asterids</taxon>
        <taxon>lamiids</taxon>
        <taxon>Solanales</taxon>
        <taxon>Convolvulaceae</taxon>
        <taxon>Cuscuteae</taxon>
        <taxon>Cuscuta</taxon>
        <taxon>Cuscuta subgen. Cuscuta</taxon>
    </lineage>
</organism>
<keyword evidence="14 19" id="KW-1133">Transmembrane helix</keyword>
<evidence type="ECO:0000256" key="16">
    <source>
        <dbReference type="ARBA" id="ARBA00023170"/>
    </source>
</evidence>
<comment type="caution">
    <text evidence="22">The sequence shown here is derived from an EMBL/GenBank/DDBJ whole genome shotgun (WGS) entry which is preliminary data.</text>
</comment>
<dbReference type="AlphaFoldDB" id="A0AAV0DJP2"/>
<dbReference type="InterPro" id="IPR013210">
    <property type="entry name" value="LRR_N_plant-typ"/>
</dbReference>
<dbReference type="InterPro" id="IPR017441">
    <property type="entry name" value="Protein_kinase_ATP_BS"/>
</dbReference>
<evidence type="ECO:0000256" key="12">
    <source>
        <dbReference type="ARBA" id="ARBA00022777"/>
    </source>
</evidence>
<evidence type="ECO:0000256" key="11">
    <source>
        <dbReference type="ARBA" id="ARBA00022741"/>
    </source>
</evidence>
<evidence type="ECO:0000256" key="20">
    <source>
        <dbReference type="SAM" id="SignalP"/>
    </source>
</evidence>
<keyword evidence="4" id="KW-1003">Cell membrane</keyword>
<dbReference type="FunFam" id="3.80.10.10:FF:000413">
    <property type="entry name" value="Inactive leucine-rich repeat receptor-like protein kinase"/>
    <property type="match status" value="1"/>
</dbReference>
<evidence type="ECO:0000256" key="13">
    <source>
        <dbReference type="ARBA" id="ARBA00022840"/>
    </source>
</evidence>